<dbReference type="PROSITE" id="PS51352">
    <property type="entry name" value="THIOREDOXIN_2"/>
    <property type="match status" value="1"/>
</dbReference>
<dbReference type="InterPro" id="IPR000866">
    <property type="entry name" value="AhpC/TSA"/>
</dbReference>
<dbReference type="EC" id="1.11.1.24" evidence="3"/>
<dbReference type="Gene3D" id="3.40.30.10">
    <property type="entry name" value="Glutaredoxin"/>
    <property type="match status" value="1"/>
</dbReference>
<evidence type="ECO:0000313" key="16">
    <source>
        <dbReference type="Proteomes" id="UP001241537"/>
    </source>
</evidence>
<proteinExistence type="inferred from homology"/>
<dbReference type="InterPro" id="IPR036249">
    <property type="entry name" value="Thioredoxin-like_sf"/>
</dbReference>
<keyword evidence="5" id="KW-0049">Antioxidant</keyword>
<evidence type="ECO:0000256" key="6">
    <source>
        <dbReference type="ARBA" id="ARBA00023002"/>
    </source>
</evidence>
<dbReference type="AlphaFoldDB" id="A0AAE4AMA8"/>
<evidence type="ECO:0000256" key="10">
    <source>
        <dbReference type="ARBA" id="ARBA00038489"/>
    </source>
</evidence>
<comment type="subunit">
    <text evidence="2">Monomer.</text>
</comment>
<evidence type="ECO:0000256" key="11">
    <source>
        <dbReference type="ARBA" id="ARBA00041373"/>
    </source>
</evidence>
<dbReference type="InterPro" id="IPR050924">
    <property type="entry name" value="Peroxiredoxin_BCP/PrxQ"/>
</dbReference>
<dbReference type="Proteomes" id="UP001241537">
    <property type="component" value="Unassembled WGS sequence"/>
</dbReference>
<dbReference type="SUPFAM" id="SSF52833">
    <property type="entry name" value="Thioredoxin-like"/>
    <property type="match status" value="1"/>
</dbReference>
<comment type="function">
    <text evidence="1">Thiol-specific peroxidase that catalyzes the reduction of hydrogen peroxide and organic hydroperoxides to water and alcohols, respectively. Plays a role in cell protection against oxidative stress by detoxifying peroxides and as sensor of hydrogen peroxide-mediated signaling events.</text>
</comment>
<protein>
    <recommendedName>
        <fullName evidence="3">thioredoxin-dependent peroxiredoxin</fullName>
        <ecNumber evidence="3">1.11.1.24</ecNumber>
    </recommendedName>
    <alternativeName>
        <fullName evidence="11">Bacterioferritin comigratory protein</fullName>
    </alternativeName>
    <alternativeName>
        <fullName evidence="9">Thioredoxin peroxidase</fullName>
    </alternativeName>
</protein>
<feature type="domain" description="Thioredoxin" evidence="14">
    <location>
        <begin position="2"/>
        <end position="150"/>
    </location>
</feature>
<name>A0AAE4AMA8_9FIRM</name>
<dbReference type="FunFam" id="3.40.30.10:FF:000007">
    <property type="entry name" value="Thioredoxin-dependent thiol peroxidase"/>
    <property type="match status" value="1"/>
</dbReference>
<dbReference type="InterPro" id="IPR024706">
    <property type="entry name" value="Peroxiredoxin_AhpC-typ"/>
</dbReference>
<reference evidence="15" key="1">
    <citation type="submission" date="2023-07" db="EMBL/GenBank/DDBJ databases">
        <title>Genomic Encyclopedia of Type Strains, Phase IV (KMG-IV): sequencing the most valuable type-strain genomes for metagenomic binning, comparative biology and taxonomic classification.</title>
        <authorList>
            <person name="Goeker M."/>
        </authorList>
    </citation>
    <scope>NUCLEOTIDE SEQUENCE</scope>
    <source>
        <strain evidence="15">DSM 19659</strain>
    </source>
</reference>
<sequence>MLEVGAKAPEFTLQDQDGKMHSLSDYRGQKVILYFYPKDNTAGCTKQACGFAERYPQIQEKGAVVLGVSKDSVKSHKNFEEKYSLPFTLLSDPDHEVLEAYGAWGEKKNYGKVSKGTIRTTYLIDEEGVVIKAMGKVKAADNPQQMLETL</sequence>
<dbReference type="CDD" id="cd03017">
    <property type="entry name" value="PRX_BCP"/>
    <property type="match status" value="1"/>
</dbReference>
<comment type="catalytic activity">
    <reaction evidence="12">
        <text>a hydroperoxide + [thioredoxin]-dithiol = an alcohol + [thioredoxin]-disulfide + H2O</text>
        <dbReference type="Rhea" id="RHEA:62620"/>
        <dbReference type="Rhea" id="RHEA-COMP:10698"/>
        <dbReference type="Rhea" id="RHEA-COMP:10700"/>
        <dbReference type="ChEBI" id="CHEBI:15377"/>
        <dbReference type="ChEBI" id="CHEBI:29950"/>
        <dbReference type="ChEBI" id="CHEBI:30879"/>
        <dbReference type="ChEBI" id="CHEBI:35924"/>
        <dbReference type="ChEBI" id="CHEBI:50058"/>
        <dbReference type="EC" id="1.11.1.24"/>
    </reaction>
</comment>
<accession>A0AAE4AMA8</accession>
<evidence type="ECO:0000256" key="2">
    <source>
        <dbReference type="ARBA" id="ARBA00011245"/>
    </source>
</evidence>
<keyword evidence="4" id="KW-0575">Peroxidase</keyword>
<dbReference type="PANTHER" id="PTHR42801">
    <property type="entry name" value="THIOREDOXIN-DEPENDENT PEROXIDE REDUCTASE"/>
    <property type="match status" value="1"/>
</dbReference>
<gene>
    <name evidence="15" type="ORF">J2S20_002182</name>
</gene>
<dbReference type="GO" id="GO:0005737">
    <property type="term" value="C:cytoplasm"/>
    <property type="evidence" value="ECO:0007669"/>
    <property type="project" value="TreeGrafter"/>
</dbReference>
<evidence type="ECO:0000256" key="9">
    <source>
        <dbReference type="ARBA" id="ARBA00032824"/>
    </source>
</evidence>
<dbReference type="GO" id="GO:0008379">
    <property type="term" value="F:thioredoxin peroxidase activity"/>
    <property type="evidence" value="ECO:0007669"/>
    <property type="project" value="TreeGrafter"/>
</dbReference>
<keyword evidence="8" id="KW-0676">Redox-active center</keyword>
<feature type="active site" description="Cysteine sulfenic acid (-SOH) intermediate; for peroxidase activity" evidence="13">
    <location>
        <position position="44"/>
    </location>
</feature>
<comment type="similarity">
    <text evidence="10">Belongs to the peroxiredoxin family. BCP/PrxQ subfamily.</text>
</comment>
<dbReference type="GO" id="GO:0045454">
    <property type="term" value="P:cell redox homeostasis"/>
    <property type="evidence" value="ECO:0007669"/>
    <property type="project" value="TreeGrafter"/>
</dbReference>
<dbReference type="Pfam" id="PF00578">
    <property type="entry name" value="AhpC-TSA"/>
    <property type="match status" value="1"/>
</dbReference>
<organism evidence="15 16">
    <name type="scientific">Moryella indoligenes</name>
    <dbReference type="NCBI Taxonomy" id="371674"/>
    <lineage>
        <taxon>Bacteria</taxon>
        <taxon>Bacillati</taxon>
        <taxon>Bacillota</taxon>
        <taxon>Clostridia</taxon>
        <taxon>Lachnospirales</taxon>
        <taxon>Lachnospiraceae</taxon>
        <taxon>Moryella</taxon>
    </lineage>
</organism>
<keyword evidence="7" id="KW-1015">Disulfide bond</keyword>
<evidence type="ECO:0000256" key="7">
    <source>
        <dbReference type="ARBA" id="ARBA00023157"/>
    </source>
</evidence>
<dbReference type="InterPro" id="IPR013766">
    <property type="entry name" value="Thioredoxin_domain"/>
</dbReference>
<evidence type="ECO:0000259" key="14">
    <source>
        <dbReference type="PROSITE" id="PS51352"/>
    </source>
</evidence>
<evidence type="ECO:0000313" key="15">
    <source>
        <dbReference type="EMBL" id="MDQ0153462.1"/>
    </source>
</evidence>
<keyword evidence="16" id="KW-1185">Reference proteome</keyword>
<dbReference type="RefSeq" id="WP_307255396.1">
    <property type="nucleotide sequence ID" value="NZ_JAUSTO010000020.1"/>
</dbReference>
<dbReference type="NCBIfam" id="NF006960">
    <property type="entry name" value="PRK09437.1"/>
    <property type="match status" value="1"/>
</dbReference>
<dbReference type="EMBL" id="JAUSTO010000020">
    <property type="protein sequence ID" value="MDQ0153462.1"/>
    <property type="molecule type" value="Genomic_DNA"/>
</dbReference>
<evidence type="ECO:0000256" key="12">
    <source>
        <dbReference type="ARBA" id="ARBA00049091"/>
    </source>
</evidence>
<evidence type="ECO:0000256" key="8">
    <source>
        <dbReference type="ARBA" id="ARBA00023284"/>
    </source>
</evidence>
<evidence type="ECO:0000256" key="4">
    <source>
        <dbReference type="ARBA" id="ARBA00022559"/>
    </source>
</evidence>
<evidence type="ECO:0000256" key="5">
    <source>
        <dbReference type="ARBA" id="ARBA00022862"/>
    </source>
</evidence>
<dbReference type="PANTHER" id="PTHR42801:SF4">
    <property type="entry name" value="AHPC_TSA FAMILY PROTEIN"/>
    <property type="match status" value="1"/>
</dbReference>
<keyword evidence="6" id="KW-0560">Oxidoreductase</keyword>
<evidence type="ECO:0000256" key="1">
    <source>
        <dbReference type="ARBA" id="ARBA00003330"/>
    </source>
</evidence>
<evidence type="ECO:0000256" key="3">
    <source>
        <dbReference type="ARBA" id="ARBA00013017"/>
    </source>
</evidence>
<evidence type="ECO:0000256" key="13">
    <source>
        <dbReference type="PIRSR" id="PIRSR000239-1"/>
    </source>
</evidence>
<comment type="caution">
    <text evidence="15">The sequence shown here is derived from an EMBL/GenBank/DDBJ whole genome shotgun (WGS) entry which is preliminary data.</text>
</comment>
<dbReference type="GO" id="GO:0034599">
    <property type="term" value="P:cellular response to oxidative stress"/>
    <property type="evidence" value="ECO:0007669"/>
    <property type="project" value="TreeGrafter"/>
</dbReference>
<dbReference type="PIRSF" id="PIRSF000239">
    <property type="entry name" value="AHPC"/>
    <property type="match status" value="1"/>
</dbReference>